<feature type="binding site" evidence="10">
    <location>
        <position position="272"/>
    </location>
    <ligand>
        <name>substrate</name>
    </ligand>
</feature>
<dbReference type="NCBIfam" id="TIGR00557">
    <property type="entry name" value="pdxA"/>
    <property type="match status" value="1"/>
</dbReference>
<name>A0A368HK52_9GAMM</name>
<dbReference type="GO" id="GO:0008615">
    <property type="term" value="P:pyridoxine biosynthetic process"/>
    <property type="evidence" value="ECO:0007669"/>
    <property type="project" value="UniProtKB-UniRule"/>
</dbReference>
<keyword evidence="4 10" id="KW-0460">Magnesium</keyword>
<dbReference type="Pfam" id="PF04166">
    <property type="entry name" value="PdxA"/>
    <property type="match status" value="1"/>
</dbReference>
<evidence type="ECO:0000256" key="2">
    <source>
        <dbReference type="ARBA" id="ARBA00022723"/>
    </source>
</evidence>
<comment type="caution">
    <text evidence="11">The sequence shown here is derived from an EMBL/GenBank/DDBJ whole genome shotgun (WGS) entry which is preliminary data.</text>
</comment>
<evidence type="ECO:0000313" key="12">
    <source>
        <dbReference type="Proteomes" id="UP000253250"/>
    </source>
</evidence>
<keyword evidence="12" id="KW-1185">Reference proteome</keyword>
<feature type="binding site" evidence="10">
    <location>
        <position position="164"/>
    </location>
    <ligand>
        <name>a divalent metal cation</name>
        <dbReference type="ChEBI" id="CHEBI:60240"/>
        <note>ligand shared between dimeric partners</note>
    </ligand>
</feature>
<dbReference type="GO" id="GO:0050570">
    <property type="term" value="F:4-hydroxythreonine-4-phosphate dehydrogenase activity"/>
    <property type="evidence" value="ECO:0007669"/>
    <property type="project" value="UniProtKB-UniRule"/>
</dbReference>
<evidence type="ECO:0000256" key="7">
    <source>
        <dbReference type="ARBA" id="ARBA00023027"/>
    </source>
</evidence>
<keyword evidence="6 10" id="KW-0560">Oxidoreductase</keyword>
<dbReference type="InterPro" id="IPR037510">
    <property type="entry name" value="PdxA"/>
</dbReference>
<dbReference type="GO" id="GO:0005737">
    <property type="term" value="C:cytoplasm"/>
    <property type="evidence" value="ECO:0007669"/>
    <property type="project" value="UniProtKB-SubCell"/>
</dbReference>
<feature type="binding site" evidence="10">
    <location>
        <position position="290"/>
    </location>
    <ligand>
        <name>substrate</name>
    </ligand>
</feature>
<feature type="binding site" evidence="10">
    <location>
        <position position="209"/>
    </location>
    <ligand>
        <name>a divalent metal cation</name>
        <dbReference type="ChEBI" id="CHEBI:60240"/>
        <note>ligand shared between dimeric partners</note>
    </ligand>
</feature>
<dbReference type="RefSeq" id="WP_114282135.1">
    <property type="nucleotide sequence ID" value="NZ_PSYR01000001.1"/>
</dbReference>
<comment type="function">
    <text evidence="10">Catalyzes the NAD(P)-dependent oxidation of 4-(phosphooxy)-L-threonine (HTP) into 2-amino-3-oxo-4-(phosphooxy)butyric acid which spontaneously decarboxylates to form 3-amino-2-oxopropyl phosphate (AHAP).</text>
</comment>
<dbReference type="GO" id="GO:0051287">
    <property type="term" value="F:NAD binding"/>
    <property type="evidence" value="ECO:0007669"/>
    <property type="project" value="InterPro"/>
</dbReference>
<comment type="subunit">
    <text evidence="10">Homodimer.</text>
</comment>
<evidence type="ECO:0000256" key="1">
    <source>
        <dbReference type="ARBA" id="ARBA00022490"/>
    </source>
</evidence>
<feature type="binding site" evidence="10">
    <location>
        <position position="264"/>
    </location>
    <ligand>
        <name>a divalent metal cation</name>
        <dbReference type="ChEBI" id="CHEBI:60240"/>
        <note>ligand shared between dimeric partners</note>
    </ligand>
</feature>
<evidence type="ECO:0000256" key="5">
    <source>
        <dbReference type="ARBA" id="ARBA00022857"/>
    </source>
</evidence>
<keyword evidence="9 10" id="KW-0170">Cobalt</keyword>
<evidence type="ECO:0000256" key="4">
    <source>
        <dbReference type="ARBA" id="ARBA00022842"/>
    </source>
</evidence>
<dbReference type="GO" id="GO:0000287">
    <property type="term" value="F:magnesium ion binding"/>
    <property type="evidence" value="ECO:0007669"/>
    <property type="project" value="UniProtKB-UniRule"/>
</dbReference>
<dbReference type="UniPathway" id="UPA00244">
    <property type="reaction ID" value="UER00312"/>
</dbReference>
<accession>A0A368HK52</accession>
<evidence type="ECO:0000313" key="11">
    <source>
        <dbReference type="EMBL" id="RCN58405.1"/>
    </source>
</evidence>
<comment type="pathway">
    <text evidence="10">Cofactor biosynthesis; pyridoxine 5'-phosphate biosynthesis; pyridoxine 5'-phosphate from D-erythrose 4-phosphate: step 4/5.</text>
</comment>
<keyword evidence="7 10" id="KW-0520">NAD</keyword>
<proteinExistence type="inferred from homology"/>
<feature type="binding site" evidence="10">
    <location>
        <position position="135"/>
    </location>
    <ligand>
        <name>substrate</name>
    </ligand>
</feature>
<evidence type="ECO:0000256" key="8">
    <source>
        <dbReference type="ARBA" id="ARBA00023096"/>
    </source>
</evidence>
<dbReference type="SUPFAM" id="SSF53659">
    <property type="entry name" value="Isocitrate/Isopropylmalate dehydrogenase-like"/>
    <property type="match status" value="1"/>
</dbReference>
<dbReference type="EMBL" id="PSYR01000001">
    <property type="protein sequence ID" value="RCN58405.1"/>
    <property type="molecule type" value="Genomic_DNA"/>
</dbReference>
<feature type="binding site" evidence="10">
    <location>
        <position position="281"/>
    </location>
    <ligand>
        <name>substrate</name>
    </ligand>
</feature>
<comment type="similarity">
    <text evidence="10">Belongs to the PdxA family.</text>
</comment>
<evidence type="ECO:0000256" key="3">
    <source>
        <dbReference type="ARBA" id="ARBA00022833"/>
    </source>
</evidence>
<protein>
    <recommendedName>
        <fullName evidence="10">4-hydroxythreonine-4-phosphate dehydrogenase</fullName>
        <ecNumber evidence="10">1.1.1.262</ecNumber>
    </recommendedName>
    <alternativeName>
        <fullName evidence="10">4-(phosphohydroxy)-L-threonine dehydrogenase</fullName>
    </alternativeName>
</protein>
<dbReference type="PANTHER" id="PTHR30004:SF5">
    <property type="entry name" value="4-HYDROXYTHREONINE-4-PHOSPHATE DEHYDROGENASE"/>
    <property type="match status" value="1"/>
</dbReference>
<comment type="subcellular location">
    <subcellularLocation>
        <location evidence="10">Cytoplasm</location>
    </subcellularLocation>
</comment>
<evidence type="ECO:0000256" key="6">
    <source>
        <dbReference type="ARBA" id="ARBA00023002"/>
    </source>
</evidence>
<dbReference type="GO" id="GO:0050897">
    <property type="term" value="F:cobalt ion binding"/>
    <property type="evidence" value="ECO:0007669"/>
    <property type="project" value="UniProtKB-UniRule"/>
</dbReference>
<organism evidence="11 12">
    <name type="scientific">Acidiferrobacter thiooxydans</name>
    <dbReference type="NCBI Taxonomy" id="163359"/>
    <lineage>
        <taxon>Bacteria</taxon>
        <taxon>Pseudomonadati</taxon>
        <taxon>Pseudomonadota</taxon>
        <taxon>Gammaproteobacteria</taxon>
        <taxon>Acidiferrobacterales</taxon>
        <taxon>Acidiferrobacteraceae</taxon>
        <taxon>Acidiferrobacter</taxon>
    </lineage>
</organism>
<dbReference type="HAMAP" id="MF_00536">
    <property type="entry name" value="PdxA"/>
    <property type="match status" value="1"/>
</dbReference>
<keyword evidence="2 10" id="KW-0479">Metal-binding</keyword>
<keyword evidence="8 10" id="KW-0664">Pyridoxine biosynthesis</keyword>
<dbReference type="GO" id="GO:0008270">
    <property type="term" value="F:zinc ion binding"/>
    <property type="evidence" value="ECO:0007669"/>
    <property type="project" value="UniProtKB-UniRule"/>
</dbReference>
<dbReference type="EC" id="1.1.1.262" evidence="10"/>
<sequence>MSAIQAASKRPVIAITPGEPAGIGPDLMALLDYDEGADWVCVADPDLLDDRARLRGRPRHWPRYAPGVHGPSVLPVALARRATPGVPDPANADYVLSCLRRATEGCLAGEFSALITGPVHKAVINEAGQAFTGHTEFLAHAAGVTEVVMMLAAGSLRVALVTTHLPLTMVPAAITAARLDAALDILDAALTRDFGLVRPAIMVLGLNPHAGEGGHLGHEEIDIITPAVKRAQARGIRAVGPVPADTAFVPARLAQADVVLAMYHDQGLPVLKAQGFGGGVNVTLGLPFPRVSVDHGTALDRAGTGPVDTGSMVAAMTLAKALSCRHARP</sequence>
<dbReference type="AlphaFoldDB" id="A0A368HK52"/>
<comment type="miscellaneous">
    <text evidence="10">The active site is located at the dimer interface.</text>
</comment>
<dbReference type="OrthoDB" id="9801783at2"/>
<feature type="binding site" evidence="10">
    <location>
        <position position="134"/>
    </location>
    <ligand>
        <name>substrate</name>
    </ligand>
</feature>
<keyword evidence="1 10" id="KW-0963">Cytoplasm</keyword>
<dbReference type="Proteomes" id="UP000253250">
    <property type="component" value="Unassembled WGS sequence"/>
</dbReference>
<comment type="cofactor">
    <cofactor evidence="10">
        <name>Zn(2+)</name>
        <dbReference type="ChEBI" id="CHEBI:29105"/>
    </cofactor>
    <cofactor evidence="10">
        <name>Mg(2+)</name>
        <dbReference type="ChEBI" id="CHEBI:18420"/>
    </cofactor>
    <cofactor evidence="10">
        <name>Co(2+)</name>
        <dbReference type="ChEBI" id="CHEBI:48828"/>
    </cofactor>
    <text evidence="10">Binds 1 divalent metal cation per subunit. Can use ions such as Zn(2+), Mg(2+) or Co(2+).</text>
</comment>
<keyword evidence="5 10" id="KW-0521">NADP</keyword>
<dbReference type="GO" id="GO:0042823">
    <property type="term" value="P:pyridoxal phosphate biosynthetic process"/>
    <property type="evidence" value="ECO:0007669"/>
    <property type="project" value="UniProtKB-UniRule"/>
</dbReference>
<dbReference type="PANTHER" id="PTHR30004">
    <property type="entry name" value="4-HYDROXYTHREONINE-4-PHOSPHATE DEHYDROGENASE"/>
    <property type="match status" value="1"/>
</dbReference>
<evidence type="ECO:0000256" key="9">
    <source>
        <dbReference type="ARBA" id="ARBA00023285"/>
    </source>
</evidence>
<dbReference type="Gene3D" id="3.40.718.10">
    <property type="entry name" value="Isopropylmalate Dehydrogenase"/>
    <property type="match status" value="1"/>
</dbReference>
<dbReference type="InterPro" id="IPR005255">
    <property type="entry name" value="PdxA_fam"/>
</dbReference>
<evidence type="ECO:0000256" key="10">
    <source>
        <dbReference type="HAMAP-Rule" id="MF_00536"/>
    </source>
</evidence>
<reference evidence="11 12" key="1">
    <citation type="submission" date="2018-02" db="EMBL/GenBank/DDBJ databases">
        <title>Insights into the biology of acidophilic members of the Acidiferrobacteraceae family derived from comparative genomic analyses.</title>
        <authorList>
            <person name="Issotta F."/>
            <person name="Thyssen C."/>
            <person name="Mena C."/>
            <person name="Moya A."/>
            <person name="Bellenberg S."/>
            <person name="Sproer C."/>
            <person name="Covarrubias P.C."/>
            <person name="Sand W."/>
            <person name="Quatrini R."/>
            <person name="Vera M."/>
        </authorList>
    </citation>
    <scope>NUCLEOTIDE SEQUENCE [LARGE SCALE GENOMIC DNA]</scope>
    <source>
        <strain evidence="12">m-1</strain>
    </source>
</reference>
<comment type="catalytic activity">
    <reaction evidence="10">
        <text>4-(phosphooxy)-L-threonine + NAD(+) = 3-amino-2-oxopropyl phosphate + CO2 + NADH</text>
        <dbReference type="Rhea" id="RHEA:32275"/>
        <dbReference type="ChEBI" id="CHEBI:16526"/>
        <dbReference type="ChEBI" id="CHEBI:57279"/>
        <dbReference type="ChEBI" id="CHEBI:57540"/>
        <dbReference type="ChEBI" id="CHEBI:57945"/>
        <dbReference type="ChEBI" id="CHEBI:58452"/>
        <dbReference type="EC" id="1.1.1.262"/>
    </reaction>
</comment>
<gene>
    <name evidence="10 11" type="primary">pdxA</name>
    <name evidence="11" type="ORF">C4900_00985</name>
</gene>
<keyword evidence="3 10" id="KW-0862">Zinc</keyword>